<evidence type="ECO:0000256" key="2">
    <source>
        <dbReference type="ARBA" id="ARBA00022801"/>
    </source>
</evidence>
<keyword evidence="5" id="KW-1185">Reference proteome</keyword>
<proteinExistence type="predicted"/>
<dbReference type="PANTHER" id="PTHR43046:SF13">
    <property type="entry name" value="NUDIX HYDROLASE DOMAIN-CONTAINING PROTEIN"/>
    <property type="match status" value="1"/>
</dbReference>
<organism evidence="4 5">
    <name type="scientific">Cyclotella cryptica</name>
    <dbReference type="NCBI Taxonomy" id="29204"/>
    <lineage>
        <taxon>Eukaryota</taxon>
        <taxon>Sar</taxon>
        <taxon>Stramenopiles</taxon>
        <taxon>Ochrophyta</taxon>
        <taxon>Bacillariophyta</taxon>
        <taxon>Coscinodiscophyceae</taxon>
        <taxon>Thalassiosirophycidae</taxon>
        <taxon>Stephanodiscales</taxon>
        <taxon>Stephanodiscaceae</taxon>
        <taxon>Cyclotella</taxon>
    </lineage>
</organism>
<gene>
    <name evidence="4" type="ORF">HJC23_003754</name>
</gene>
<comment type="cofactor">
    <cofactor evidence="1">
        <name>Mg(2+)</name>
        <dbReference type="ChEBI" id="CHEBI:18420"/>
    </cofactor>
</comment>
<protein>
    <recommendedName>
        <fullName evidence="3">Nudix hydrolase domain-containing protein</fullName>
    </recommendedName>
</protein>
<dbReference type="PROSITE" id="PS51462">
    <property type="entry name" value="NUDIX"/>
    <property type="match status" value="1"/>
</dbReference>
<dbReference type="InterPro" id="IPR015797">
    <property type="entry name" value="NUDIX_hydrolase-like_dom_sf"/>
</dbReference>
<dbReference type="SUPFAM" id="SSF55811">
    <property type="entry name" value="Nudix"/>
    <property type="match status" value="1"/>
</dbReference>
<dbReference type="AlphaFoldDB" id="A0ABD3QZR8"/>
<dbReference type="InterPro" id="IPR000086">
    <property type="entry name" value="NUDIX_hydrolase_dom"/>
</dbReference>
<reference evidence="4 5" key="1">
    <citation type="journal article" date="2020" name="G3 (Bethesda)">
        <title>Improved Reference Genome for Cyclotella cryptica CCMP332, a Model for Cell Wall Morphogenesis, Salinity Adaptation, and Lipid Production in Diatoms (Bacillariophyta).</title>
        <authorList>
            <person name="Roberts W.R."/>
            <person name="Downey K.M."/>
            <person name="Ruck E.C."/>
            <person name="Traller J.C."/>
            <person name="Alverson A.J."/>
        </authorList>
    </citation>
    <scope>NUCLEOTIDE SEQUENCE [LARGE SCALE GENOMIC DNA]</scope>
    <source>
        <strain evidence="4 5">CCMP332</strain>
    </source>
</reference>
<evidence type="ECO:0000256" key="1">
    <source>
        <dbReference type="ARBA" id="ARBA00001946"/>
    </source>
</evidence>
<evidence type="ECO:0000313" key="5">
    <source>
        <dbReference type="Proteomes" id="UP001516023"/>
    </source>
</evidence>
<feature type="domain" description="Nudix hydrolase" evidence="3">
    <location>
        <begin position="33"/>
        <end position="175"/>
    </location>
</feature>
<dbReference type="PANTHER" id="PTHR43046">
    <property type="entry name" value="GDP-MANNOSE MANNOSYL HYDROLASE"/>
    <property type="match status" value="1"/>
</dbReference>
<name>A0ABD3QZR8_9STRA</name>
<dbReference type="Proteomes" id="UP001516023">
    <property type="component" value="Unassembled WGS sequence"/>
</dbReference>
<comment type="caution">
    <text evidence="4">The sequence shown here is derived from an EMBL/GenBank/DDBJ whole genome shotgun (WGS) entry which is preliminary data.</text>
</comment>
<dbReference type="Pfam" id="PF00293">
    <property type="entry name" value="NUDIX"/>
    <property type="match status" value="1"/>
</dbReference>
<sequence>MFQPGIPYHETGPFQSHRTFLPDDQYGVALDNLVKGCTDILLLSPDTTRLFLGKRCVQPQPDWWFLGGRIFPGETPVESCRRLLVRELGLDIASVERFRPVCCQAFAFAMREQEPKHHGTADVQFCFRVRLEDEEEMRKAVLDEKEYCDGKWVEPSEVLEGNYHPALRYAVACMLATEAYDRLEECEAKGGGDNDEEIVRLTREFIKKSREAKQVLERTDYKLDSKELDYATTVNTKF</sequence>
<evidence type="ECO:0000259" key="3">
    <source>
        <dbReference type="PROSITE" id="PS51462"/>
    </source>
</evidence>
<dbReference type="GO" id="GO:0016787">
    <property type="term" value="F:hydrolase activity"/>
    <property type="evidence" value="ECO:0007669"/>
    <property type="project" value="UniProtKB-KW"/>
</dbReference>
<dbReference type="Gene3D" id="3.90.79.10">
    <property type="entry name" value="Nucleoside Triphosphate Pyrophosphohydrolase"/>
    <property type="match status" value="1"/>
</dbReference>
<keyword evidence="2" id="KW-0378">Hydrolase</keyword>
<dbReference type="EMBL" id="JABMIG020000012">
    <property type="protein sequence ID" value="KAL3803700.1"/>
    <property type="molecule type" value="Genomic_DNA"/>
</dbReference>
<evidence type="ECO:0000313" key="4">
    <source>
        <dbReference type="EMBL" id="KAL3803700.1"/>
    </source>
</evidence>
<accession>A0ABD3QZR8</accession>